<evidence type="ECO:0000313" key="3">
    <source>
        <dbReference type="Proteomes" id="UP000001072"/>
    </source>
</evidence>
<dbReference type="KEGG" id="mlr:MELLADRAFT_69174"/>
<dbReference type="Proteomes" id="UP000001072">
    <property type="component" value="Unassembled WGS sequence"/>
</dbReference>
<gene>
    <name evidence="2" type="ORF">MELLADRAFT_69174</name>
</gene>
<dbReference type="EMBL" id="GL883172">
    <property type="protein sequence ID" value="EGF98637.1"/>
    <property type="molecule type" value="Genomic_DNA"/>
</dbReference>
<accession>F4S9N9</accession>
<organism evidence="3">
    <name type="scientific">Melampsora larici-populina (strain 98AG31 / pathotype 3-4-7)</name>
    <name type="common">Poplar leaf rust fungus</name>
    <dbReference type="NCBI Taxonomy" id="747676"/>
    <lineage>
        <taxon>Eukaryota</taxon>
        <taxon>Fungi</taxon>
        <taxon>Dikarya</taxon>
        <taxon>Basidiomycota</taxon>
        <taxon>Pucciniomycotina</taxon>
        <taxon>Pucciniomycetes</taxon>
        <taxon>Pucciniales</taxon>
        <taxon>Melampsoraceae</taxon>
        <taxon>Melampsora</taxon>
    </lineage>
</organism>
<dbReference type="HOGENOM" id="CLU_442170_0_0_1"/>
<reference evidence="3" key="1">
    <citation type="journal article" date="2011" name="Proc. Natl. Acad. Sci. U.S.A.">
        <title>Obligate biotrophy features unraveled by the genomic analysis of rust fungi.</title>
        <authorList>
            <person name="Duplessis S."/>
            <person name="Cuomo C.A."/>
            <person name="Lin Y.-C."/>
            <person name="Aerts A."/>
            <person name="Tisserant E."/>
            <person name="Veneault-Fourrey C."/>
            <person name="Joly D.L."/>
            <person name="Hacquard S."/>
            <person name="Amselem J."/>
            <person name="Cantarel B.L."/>
            <person name="Chiu R."/>
            <person name="Coutinho P.M."/>
            <person name="Feau N."/>
            <person name="Field M."/>
            <person name="Frey P."/>
            <person name="Gelhaye E."/>
            <person name="Goldberg J."/>
            <person name="Grabherr M.G."/>
            <person name="Kodira C.D."/>
            <person name="Kohler A."/>
            <person name="Kuees U."/>
            <person name="Lindquist E.A."/>
            <person name="Lucas S.M."/>
            <person name="Mago R."/>
            <person name="Mauceli E."/>
            <person name="Morin E."/>
            <person name="Murat C."/>
            <person name="Pangilinan J.L."/>
            <person name="Park R."/>
            <person name="Pearson M."/>
            <person name="Quesneville H."/>
            <person name="Rouhier N."/>
            <person name="Sakthikumar S."/>
            <person name="Salamov A.A."/>
            <person name="Schmutz J."/>
            <person name="Selles B."/>
            <person name="Shapiro H."/>
            <person name="Tanguay P."/>
            <person name="Tuskan G.A."/>
            <person name="Henrissat B."/>
            <person name="Van de Peer Y."/>
            <person name="Rouze P."/>
            <person name="Ellis J.G."/>
            <person name="Dodds P.N."/>
            <person name="Schein J.E."/>
            <person name="Zhong S."/>
            <person name="Hamelin R.C."/>
            <person name="Grigoriev I.V."/>
            <person name="Szabo L.J."/>
            <person name="Martin F."/>
        </authorList>
    </citation>
    <scope>NUCLEOTIDE SEQUENCE [LARGE SCALE GENOMIC DNA]</scope>
    <source>
        <strain evidence="3">98AG31 / pathotype 3-4-7</strain>
    </source>
</reference>
<dbReference type="VEuPathDB" id="FungiDB:MELLADRAFT_69174"/>
<dbReference type="AlphaFoldDB" id="F4S9N9"/>
<dbReference type="RefSeq" id="XP_007418091.1">
    <property type="nucleotide sequence ID" value="XM_007418029.1"/>
</dbReference>
<name>F4S9N9_MELLP</name>
<keyword evidence="3" id="KW-1185">Reference proteome</keyword>
<dbReference type="GeneID" id="18931189"/>
<proteinExistence type="predicted"/>
<dbReference type="InParanoid" id="F4S9N9"/>
<feature type="region of interest" description="Disordered" evidence="1">
    <location>
        <begin position="607"/>
        <end position="646"/>
    </location>
</feature>
<evidence type="ECO:0000256" key="1">
    <source>
        <dbReference type="SAM" id="MobiDB-lite"/>
    </source>
</evidence>
<feature type="region of interest" description="Disordered" evidence="1">
    <location>
        <begin position="149"/>
        <end position="173"/>
    </location>
</feature>
<evidence type="ECO:0000313" key="2">
    <source>
        <dbReference type="EMBL" id="EGF98637.1"/>
    </source>
</evidence>
<sequence>MSSQDASFLANNIMKPSGIDYNGPLLGPLVHPSGHGVSGNMVFSSLGHQTAPLATPASYSEVLKRPYVHPGANRYASSVTMANLGHVTQAGWTPKSASPVVTSVAQPNTIHLDMDSGDELDELDDFDWNYPVKSSSVWIFEATMRSDLATPTQSRHKENTMPVGSQASNDSDDLVIQSTDKGKGPMVEVNVMGSYNVKLSHLMYTEKGVNPLKTSVQKLKNSVGKWMAYRIEPTTKIIDINNNDFVALKQILLTVADTIDQDAPPGGNGAIFKLADASGSVIISAYINQHDVFSRSKGRKLVSNQDAQDFFAGMQLAPLKEAGITISMADPAKSAKMADTKIAMAQTRLKAMSAMNNVPLTSSQLTNAIPLDPIQVNLEAIIKEYGSLDNHSREGWRVYKPNEASKFMQMNYEHLHKWAQEMVRSYLYLLNLDTIADGVSLQAESKAGVDLENPPMYLKGFEWTDVKRPLSTAAPPPSAKRLKGPDFDVFHLDKPGGYSECQGYHIRVNREELEELKKYCTLEEFLDYAGVAPYFVAELAELLGDHHIENFNQFLFPDLMDIRDLLKLGITWGMAMKLFAQSRMFYQHLKKEFAPFATATPCKVSNNSKTRRFAETSQSTPTAPQAGPSRIPYSAPRAGPSRSGGC</sequence>
<protein>
    <submittedName>
        <fullName evidence="2">Uncharacterized protein</fullName>
    </submittedName>
</protein>